<dbReference type="NCBIfam" id="TIGR00152">
    <property type="entry name" value="dephospho-CoA kinase"/>
    <property type="match status" value="1"/>
</dbReference>
<dbReference type="PROSITE" id="PS51219">
    <property type="entry name" value="DPCK"/>
    <property type="match status" value="1"/>
</dbReference>
<dbReference type="Gene3D" id="3.40.50.300">
    <property type="entry name" value="P-loop containing nucleotide triphosphate hydrolases"/>
    <property type="match status" value="1"/>
</dbReference>
<dbReference type="GO" id="GO:0015937">
    <property type="term" value="P:coenzyme A biosynthetic process"/>
    <property type="evidence" value="ECO:0007669"/>
    <property type="project" value="InterPro"/>
</dbReference>
<dbReference type="GO" id="GO:0004140">
    <property type="term" value="F:dephospho-CoA kinase activity"/>
    <property type="evidence" value="ECO:0007669"/>
    <property type="project" value="InterPro"/>
</dbReference>
<accession>A0A382TAI9</accession>
<dbReference type="Pfam" id="PF01121">
    <property type="entry name" value="CoaE"/>
    <property type="match status" value="1"/>
</dbReference>
<protein>
    <recommendedName>
        <fullName evidence="4">Dephospho-CoA kinase</fullName>
    </recommendedName>
</protein>
<name>A0A382TAI9_9ZZZZ</name>
<dbReference type="InterPro" id="IPR001977">
    <property type="entry name" value="Depp_CoAkinase"/>
</dbReference>
<sequence length="161" mass="18690">MTTIVGLTGGIASGKTTIVKLLKKNKLAVQDSDFVVGGIYSKPKTKFTNYLKKINLGQSLKGKKIDKKIIREEIFFNIKKRKLLESYIHTEVKKSRNLFIKKHKQKKTKIIFLDIPLLFEKKLEKICDSIILFYAPLTIRKKRAIRRKGMQKKILEKIIKT</sequence>
<evidence type="ECO:0008006" key="4">
    <source>
        <dbReference type="Google" id="ProtNLM"/>
    </source>
</evidence>
<proteinExistence type="predicted"/>
<dbReference type="SUPFAM" id="SSF52540">
    <property type="entry name" value="P-loop containing nucleoside triphosphate hydrolases"/>
    <property type="match status" value="1"/>
</dbReference>
<gene>
    <name evidence="3" type="ORF">METZ01_LOCUS371656</name>
</gene>
<evidence type="ECO:0000256" key="1">
    <source>
        <dbReference type="ARBA" id="ARBA00022741"/>
    </source>
</evidence>
<dbReference type="AlphaFoldDB" id="A0A382TAI9"/>
<feature type="non-terminal residue" evidence="3">
    <location>
        <position position="161"/>
    </location>
</feature>
<dbReference type="GO" id="GO:0005524">
    <property type="term" value="F:ATP binding"/>
    <property type="evidence" value="ECO:0007669"/>
    <property type="project" value="UniProtKB-KW"/>
</dbReference>
<keyword evidence="2" id="KW-0067">ATP-binding</keyword>
<dbReference type="InterPro" id="IPR027417">
    <property type="entry name" value="P-loop_NTPase"/>
</dbReference>
<evidence type="ECO:0000313" key="3">
    <source>
        <dbReference type="EMBL" id="SVD18802.1"/>
    </source>
</evidence>
<reference evidence="3" key="1">
    <citation type="submission" date="2018-05" db="EMBL/GenBank/DDBJ databases">
        <authorList>
            <person name="Lanie J.A."/>
            <person name="Ng W.-L."/>
            <person name="Kazmierczak K.M."/>
            <person name="Andrzejewski T.M."/>
            <person name="Davidsen T.M."/>
            <person name="Wayne K.J."/>
            <person name="Tettelin H."/>
            <person name="Glass J.I."/>
            <person name="Rusch D."/>
            <person name="Podicherti R."/>
            <person name="Tsui H.-C.T."/>
            <person name="Winkler M.E."/>
        </authorList>
    </citation>
    <scope>NUCLEOTIDE SEQUENCE</scope>
</reference>
<evidence type="ECO:0000256" key="2">
    <source>
        <dbReference type="ARBA" id="ARBA00022840"/>
    </source>
</evidence>
<keyword evidence="1" id="KW-0547">Nucleotide-binding</keyword>
<dbReference type="EMBL" id="UINC01134948">
    <property type="protein sequence ID" value="SVD18802.1"/>
    <property type="molecule type" value="Genomic_DNA"/>
</dbReference>
<organism evidence="3">
    <name type="scientific">marine metagenome</name>
    <dbReference type="NCBI Taxonomy" id="408172"/>
    <lineage>
        <taxon>unclassified sequences</taxon>
        <taxon>metagenomes</taxon>
        <taxon>ecological metagenomes</taxon>
    </lineage>
</organism>
<dbReference type="CDD" id="cd02022">
    <property type="entry name" value="DPCK"/>
    <property type="match status" value="1"/>
</dbReference>